<dbReference type="SUPFAM" id="SSF55048">
    <property type="entry name" value="Probable ACP-binding domain of malonyl-CoA ACP transacylase"/>
    <property type="match status" value="1"/>
</dbReference>
<dbReference type="InterPro" id="IPR049900">
    <property type="entry name" value="PKS_mFAS_DH"/>
</dbReference>
<dbReference type="SMART" id="SM00827">
    <property type="entry name" value="PKS_AT"/>
    <property type="match status" value="1"/>
</dbReference>
<feature type="region of interest" description="Disordered" evidence="6">
    <location>
        <begin position="1736"/>
        <end position="1789"/>
    </location>
</feature>
<feature type="region of interest" description="C-terminal hotdog fold" evidence="5">
    <location>
        <begin position="1454"/>
        <end position="1608"/>
    </location>
</feature>
<feature type="region of interest" description="Disordered" evidence="6">
    <location>
        <begin position="1629"/>
        <end position="1649"/>
    </location>
</feature>
<keyword evidence="2" id="KW-0597">Phosphoprotein</keyword>
<dbReference type="PROSITE" id="PS00012">
    <property type="entry name" value="PHOSPHOPANTETHEINE"/>
    <property type="match status" value="1"/>
</dbReference>
<dbReference type="Gene3D" id="3.40.366.10">
    <property type="entry name" value="Malonyl-Coenzyme A Acyl Carrier Protein, domain 2"/>
    <property type="match status" value="2"/>
</dbReference>
<dbReference type="InterPro" id="IPR029058">
    <property type="entry name" value="AB_hydrolase_fold"/>
</dbReference>
<dbReference type="SUPFAM" id="SSF53474">
    <property type="entry name" value="alpha/beta-Hydrolases"/>
    <property type="match status" value="1"/>
</dbReference>
<evidence type="ECO:0000313" key="11">
    <source>
        <dbReference type="Proteomes" id="UP001174934"/>
    </source>
</evidence>
<dbReference type="FunFam" id="3.10.129.110:FF:000001">
    <property type="entry name" value="Sterigmatocystin biosynthesis polyketide synthase"/>
    <property type="match status" value="1"/>
</dbReference>
<dbReference type="Gene3D" id="3.10.129.110">
    <property type="entry name" value="Polyketide synthase dehydratase"/>
    <property type="match status" value="1"/>
</dbReference>
<dbReference type="InterPro" id="IPR016036">
    <property type="entry name" value="Malonyl_transacylase_ACP-bd"/>
</dbReference>
<dbReference type="GO" id="GO:0004315">
    <property type="term" value="F:3-oxoacyl-[acyl-carrier-protein] synthase activity"/>
    <property type="evidence" value="ECO:0007669"/>
    <property type="project" value="InterPro"/>
</dbReference>
<dbReference type="EMBL" id="JAULSR010000006">
    <property type="protein sequence ID" value="KAK0615871.1"/>
    <property type="molecule type" value="Genomic_DNA"/>
</dbReference>
<dbReference type="InterPro" id="IPR020806">
    <property type="entry name" value="PKS_PP-bd"/>
</dbReference>
<dbReference type="Pfam" id="PF00109">
    <property type="entry name" value="ketoacyl-synt"/>
    <property type="match status" value="1"/>
</dbReference>
<feature type="compositionally biased region" description="Low complexity" evidence="6">
    <location>
        <begin position="1870"/>
        <end position="1884"/>
    </location>
</feature>
<feature type="domain" description="Carrier" evidence="7">
    <location>
        <begin position="1787"/>
        <end position="1864"/>
    </location>
</feature>
<dbReference type="PANTHER" id="PTHR43775:SF37">
    <property type="entry name" value="SI:DKEY-61P9.11"/>
    <property type="match status" value="1"/>
</dbReference>
<dbReference type="InterPro" id="IPR014030">
    <property type="entry name" value="Ketoacyl_synth_N"/>
</dbReference>
<dbReference type="Pfam" id="PF00975">
    <property type="entry name" value="Thioesterase"/>
    <property type="match status" value="1"/>
</dbReference>
<dbReference type="InterPro" id="IPR016039">
    <property type="entry name" value="Thiolase-like"/>
</dbReference>
<evidence type="ECO:0000256" key="1">
    <source>
        <dbReference type="ARBA" id="ARBA00022450"/>
    </source>
</evidence>
<gene>
    <name evidence="10" type="ORF">B0T17DRAFT_497121</name>
</gene>
<dbReference type="Pfam" id="PF00698">
    <property type="entry name" value="Acyl_transf_1"/>
    <property type="match status" value="1"/>
</dbReference>
<comment type="caution">
    <text evidence="10">The sequence shown here is derived from an EMBL/GenBank/DDBJ whole genome shotgun (WGS) entry which is preliminary data.</text>
</comment>
<dbReference type="SMART" id="SM00823">
    <property type="entry name" value="PKS_PP"/>
    <property type="match status" value="2"/>
</dbReference>
<dbReference type="GO" id="GO:0044550">
    <property type="term" value="P:secondary metabolite biosynthetic process"/>
    <property type="evidence" value="ECO:0007669"/>
    <property type="project" value="TreeGrafter"/>
</dbReference>
<evidence type="ECO:0000256" key="4">
    <source>
        <dbReference type="ARBA" id="ARBA00023268"/>
    </source>
</evidence>
<dbReference type="GO" id="GO:0006633">
    <property type="term" value="P:fatty acid biosynthetic process"/>
    <property type="evidence" value="ECO:0007669"/>
    <property type="project" value="InterPro"/>
</dbReference>
<dbReference type="Gene3D" id="3.30.70.3290">
    <property type="match status" value="1"/>
</dbReference>
<feature type="domain" description="PKS/mFAS DH" evidence="9">
    <location>
        <begin position="1299"/>
        <end position="1608"/>
    </location>
</feature>
<feature type="region of interest" description="Disordered" evidence="6">
    <location>
        <begin position="1864"/>
        <end position="1898"/>
    </location>
</feature>
<evidence type="ECO:0008006" key="12">
    <source>
        <dbReference type="Google" id="ProtNLM"/>
    </source>
</evidence>
<dbReference type="PANTHER" id="PTHR43775">
    <property type="entry name" value="FATTY ACID SYNTHASE"/>
    <property type="match status" value="1"/>
</dbReference>
<dbReference type="Pfam" id="PF22621">
    <property type="entry name" value="CurL-like_PKS_C"/>
    <property type="match status" value="1"/>
</dbReference>
<dbReference type="Gene3D" id="3.40.47.10">
    <property type="match status" value="1"/>
</dbReference>
<reference evidence="10" key="1">
    <citation type="submission" date="2023-06" db="EMBL/GenBank/DDBJ databases">
        <title>Genome-scale phylogeny and comparative genomics of the fungal order Sordariales.</title>
        <authorList>
            <consortium name="Lawrence Berkeley National Laboratory"/>
            <person name="Hensen N."/>
            <person name="Bonometti L."/>
            <person name="Westerberg I."/>
            <person name="Brannstrom I.O."/>
            <person name="Guillou S."/>
            <person name="Cros-Aarteil S."/>
            <person name="Calhoun S."/>
            <person name="Haridas S."/>
            <person name="Kuo A."/>
            <person name="Mondo S."/>
            <person name="Pangilinan J."/>
            <person name="Riley R."/>
            <person name="LaButti K."/>
            <person name="Andreopoulos B."/>
            <person name="Lipzen A."/>
            <person name="Chen C."/>
            <person name="Yanf M."/>
            <person name="Daum C."/>
            <person name="Ng V."/>
            <person name="Clum A."/>
            <person name="Steindorff A."/>
            <person name="Ohm R."/>
            <person name="Martin F."/>
            <person name="Silar P."/>
            <person name="Natvig D."/>
            <person name="Lalanne C."/>
            <person name="Gautier V."/>
            <person name="Ament-velasquez S.L."/>
            <person name="Kruys A."/>
            <person name="Hutchinson M.I."/>
            <person name="Powell A.J."/>
            <person name="Barry K."/>
            <person name="Miller A.N."/>
            <person name="Grigoriev I.V."/>
            <person name="Debuchy R."/>
            <person name="Gladieux P."/>
            <person name="Thoren M.H."/>
            <person name="Johannesson H."/>
        </authorList>
    </citation>
    <scope>NUCLEOTIDE SEQUENCE</scope>
    <source>
        <strain evidence="10">SMH3391-2</strain>
    </source>
</reference>
<dbReference type="InterPro" id="IPR049551">
    <property type="entry name" value="PKS_DH_C"/>
</dbReference>
<evidence type="ECO:0000259" key="7">
    <source>
        <dbReference type="PROSITE" id="PS50075"/>
    </source>
</evidence>
<dbReference type="InterPro" id="IPR030918">
    <property type="entry name" value="PT_fungal_PKS"/>
</dbReference>
<keyword evidence="4" id="KW-0511">Multifunctional enzyme</keyword>
<feature type="compositionally biased region" description="Acidic residues" evidence="6">
    <location>
        <begin position="1744"/>
        <end position="1758"/>
    </location>
</feature>
<evidence type="ECO:0000259" key="9">
    <source>
        <dbReference type="PROSITE" id="PS52019"/>
    </source>
</evidence>
<proteinExistence type="predicted"/>
<evidence type="ECO:0000256" key="5">
    <source>
        <dbReference type="PROSITE-ProRule" id="PRU01363"/>
    </source>
</evidence>
<keyword evidence="1" id="KW-0596">Phosphopantetheine</keyword>
<dbReference type="SUPFAM" id="SSF47336">
    <property type="entry name" value="ACP-like"/>
    <property type="match status" value="2"/>
</dbReference>
<evidence type="ECO:0000259" key="8">
    <source>
        <dbReference type="PROSITE" id="PS52004"/>
    </source>
</evidence>
<evidence type="ECO:0000256" key="6">
    <source>
        <dbReference type="SAM" id="MobiDB-lite"/>
    </source>
</evidence>
<dbReference type="Gene3D" id="1.10.1200.10">
    <property type="entry name" value="ACP-like"/>
    <property type="match status" value="2"/>
</dbReference>
<dbReference type="SUPFAM" id="SSF52151">
    <property type="entry name" value="FabD/lysophospholipase-like"/>
    <property type="match status" value="1"/>
</dbReference>
<dbReference type="InterPro" id="IPR001031">
    <property type="entry name" value="Thioesterase"/>
</dbReference>
<sequence>MADKLAFLLFGDQSLDTHGFLAEFFRQEKQGILAKAFLDQAGHALRKEVEQLDRLERSRLPIFKTLQQLNERYYAQKIKHPGVDGALLCISQLAHYIDHAEKNYEDVTQHDQTLLVGLCSGLFAASAIASTPSLSALVPVAVQVALMAFRTGSYVHNLAERLSPAFDQSESWTYIFPSLTADDASSALDQYHKTNGTPQASRAYVSAASSSSIAISGPPATLRALVASGCFSAKPTSIPVYGPYHAAHLHSSADIDRILRLEDPEVTDALYATKPRSTVMSCTTGKWFSESDTKALLKTIVSEILNDTLMFNKVLDGCLERAQQFKGKSCLILPLGPTQNAATLANLLKAKTDLEVVLRKPPTVSPESTSSTIGNHGSSGKCKLAIVGMAGRFPDAASHEKLWELLAKGLDVHREVPPDRFNVDTHYDPTGKAINTSHTPYGCWIENPGFFDPRFFNMSPREAFQTDPMQRMALSTAYEALEMSGYVPNRTPSTRLDRIGTFYGQTSDDWREINAAQEVDTYYITGGVRAFGPGRINYHFGFSGPSLNIDTACSSSAAAMQVACSALWARDCDTAIVGGLSCMTNPDIFSGLSRGQFLSKKGPCATFDNEADGYCRGDSCASVIVKRLEDAEADGDRVLAVILGTATNHSADAISITHPHGPTQSTLSRAILDEAGVDPLDIDYVEMHGTGTQAGDGTEMLSVTNVFAPADRKRPADRPLYLGAVKANIGHGEAASGVSALCKVLMMLQKNAIPPHVGIKKGSVINKTFPADLSDRNVNIAFHMTPFKRKDGKPRRVFINNFSAAGGNTGLLIEDAPKVKPASPDPRGHHIVTLTGKSKAAMMRNAERLAAWMEQNPDTPLSHVAYSTTARKIQHYWRMNVSATDLVDARKAIAERLKENFVPVLPEQPKVAFMFTGQGSHYAGLGKEFYAHHKVFRQNIDEFNHIAQIHGFPSFLPLINGSEPDVSKLSPVVVQLGLACFEMALARLWESWGIRPAVVLGHSLGEYAALNIAGVLSASDTIFLVGARAQLLVDKCTAGTHAMLATQGSVETVTEALGAKASSVNVACINGPRETVLSGEANQMAEVAQDLAGAGFKCTQLRVPFAFHSAQVEPILDEFEKIASSVRFNEPKVPIISPLLGKLVEGEPINATYLRNHAREAVDFLGGLVSAQQSGAIDEKTVWLEVGPHPVCAGMVKAAFGGSTIAVPTLRRNESCYKTLTGSLCTLHTTGLNIDFNEFHRDFKNSVRLLDLPSYSYDEKNYWLQYSGDWCLSKNRVGTSAAAKAIQPAKPKLSTTTVQKVTKEEVKGDVAIVEIESELHDEHLRNVVSGHLVNGAPLCPSSLYGDMAITTCEYAYKLLRPGTEKIGCNVAHMEVPKTLIFNDTAKSHILRLTVTANAKLGYADLVFHTGEGGKRTDHAMCKVYFNDPEDWQNEFDRVSYLIKARIEALKDAEQSGVETVSKIGRGLAYKLFTALVDYNPRYRGMDEVILDSSTCEATARIKFQTTDADGNYRFSPFHIDSLCHISGFIINGTDAVDSREQVYISHGWGSLRFTEMPVATKEYRSYIRMQPIKGSKMFAGDAYVFDGDRIIGVTGDIKFQAIPRKVLNMMLPPRGVGAAAAARPAPAIKAAPAKEAPSKKRKETVTPSNISKVNQKLRSVVSQVMDILAKEVGCSNDELADNIAFTDLGVDSLMSLTVGGRIREEMDLDLDSHAFVDYPTIGTFKKYLAKYETAGRKESISSGDSDDSIDDESPEIDSDSNVTTPPDESETDSIKGDGPVKGESSSSGNAELRSIIRNTIAGEMAVEVDEIMAAPDLANLGMDSLMSLSILGTLREKTGLEIPSDLFVSNPALKDVERALGIADTPPPKKAAAPKQVKVQAPAASKHPRIGLEEPCPPKPPRPTQFIDAYPHRKASSVLLSGSHRTATKHLFMIPDGSGSATSYTEIADVGGQWAVWGLFSPFMKTPDEYNCGVYGMATKFIDEMKRRQPTGPYSVAGWSAGGVIAYEIVNQLTKAGEKVDNLIIIDAPCPVTIEPLPQGLHAWFASIGLLGDGDEKKVPSWLLPHFSASVTALSNYDAEPIPKEKCPNVMAIWCEDGVCKGPSDPRPEPYPKGHALFLLDNRSDFGPNRWDEYLDANKMQFRHMPGNHFSMMHDNLAKTLGGFLKEAVL</sequence>
<feature type="domain" description="Carrier" evidence="7">
    <location>
        <begin position="1651"/>
        <end position="1732"/>
    </location>
</feature>
<dbReference type="PROSITE" id="PS52004">
    <property type="entry name" value="KS3_2"/>
    <property type="match status" value="1"/>
</dbReference>
<dbReference type="GO" id="GO:0004312">
    <property type="term" value="F:fatty acid synthase activity"/>
    <property type="evidence" value="ECO:0007669"/>
    <property type="project" value="TreeGrafter"/>
</dbReference>
<dbReference type="NCBIfam" id="TIGR04532">
    <property type="entry name" value="PT_fungal_PKS"/>
    <property type="match status" value="1"/>
</dbReference>
<feature type="domain" description="Ketosynthase family 3 (KS3)" evidence="8">
    <location>
        <begin position="381"/>
        <end position="815"/>
    </location>
</feature>
<protein>
    <recommendedName>
        <fullName evidence="12">Polyketide synthase</fullName>
    </recommendedName>
</protein>
<dbReference type="FunFam" id="1.10.1200.10:FF:000011">
    <property type="entry name" value="Sterigmatocystin biosynthesis polyketide synthase"/>
    <property type="match status" value="1"/>
</dbReference>
<feature type="active site" description="Proton donor; for dehydratase activity" evidence="5">
    <location>
        <position position="1520"/>
    </location>
</feature>
<dbReference type="GO" id="GO:0031177">
    <property type="term" value="F:phosphopantetheine binding"/>
    <property type="evidence" value="ECO:0007669"/>
    <property type="project" value="InterPro"/>
</dbReference>
<dbReference type="SMART" id="SM00825">
    <property type="entry name" value="PKS_KS"/>
    <property type="match status" value="1"/>
</dbReference>
<dbReference type="FunFam" id="3.40.366.10:FF:000002">
    <property type="entry name" value="Probable polyketide synthase 2"/>
    <property type="match status" value="1"/>
</dbReference>
<dbReference type="PROSITE" id="PS00606">
    <property type="entry name" value="KS3_1"/>
    <property type="match status" value="1"/>
</dbReference>
<dbReference type="InterPro" id="IPR042104">
    <property type="entry name" value="PKS_dehydratase_sf"/>
</dbReference>
<dbReference type="SUPFAM" id="SSF53901">
    <property type="entry name" value="Thiolase-like"/>
    <property type="match status" value="1"/>
</dbReference>
<accession>A0AA39WI83</accession>
<keyword evidence="3" id="KW-0808">Transferase</keyword>
<evidence type="ECO:0000313" key="10">
    <source>
        <dbReference type="EMBL" id="KAK0615871.1"/>
    </source>
</evidence>
<dbReference type="PROSITE" id="PS50075">
    <property type="entry name" value="CARRIER"/>
    <property type="match status" value="2"/>
</dbReference>
<dbReference type="Pfam" id="PF02801">
    <property type="entry name" value="Ketoacyl-synt_C"/>
    <property type="match status" value="1"/>
</dbReference>
<dbReference type="InterPro" id="IPR018201">
    <property type="entry name" value="Ketoacyl_synth_AS"/>
</dbReference>
<dbReference type="InterPro" id="IPR032088">
    <property type="entry name" value="SAT"/>
</dbReference>
<dbReference type="Pfam" id="PF00550">
    <property type="entry name" value="PP-binding"/>
    <property type="match status" value="2"/>
</dbReference>
<dbReference type="PROSITE" id="PS52019">
    <property type="entry name" value="PKS_MFAS_DH"/>
    <property type="match status" value="1"/>
</dbReference>
<dbReference type="InterPro" id="IPR006162">
    <property type="entry name" value="Ppantetheine_attach_site"/>
</dbReference>
<dbReference type="CDD" id="cd00833">
    <property type="entry name" value="PKS"/>
    <property type="match status" value="1"/>
</dbReference>
<feature type="region of interest" description="N-terminal hotdog fold" evidence="5">
    <location>
        <begin position="1299"/>
        <end position="1430"/>
    </location>
</feature>
<name>A0AA39WI83_9PEZI</name>
<dbReference type="InterPro" id="IPR014043">
    <property type="entry name" value="Acyl_transferase_dom"/>
</dbReference>
<dbReference type="InterPro" id="IPR036736">
    <property type="entry name" value="ACP-like_sf"/>
</dbReference>
<dbReference type="Gene3D" id="3.40.50.1820">
    <property type="entry name" value="alpha/beta hydrolase"/>
    <property type="match status" value="1"/>
</dbReference>
<dbReference type="InterPro" id="IPR009081">
    <property type="entry name" value="PP-bd_ACP"/>
</dbReference>
<dbReference type="InterPro" id="IPR001227">
    <property type="entry name" value="Ac_transferase_dom_sf"/>
</dbReference>
<dbReference type="Proteomes" id="UP001174934">
    <property type="component" value="Unassembled WGS sequence"/>
</dbReference>
<dbReference type="SMART" id="SM01294">
    <property type="entry name" value="PKS_PP_betabranch"/>
    <property type="match status" value="1"/>
</dbReference>
<dbReference type="InterPro" id="IPR050091">
    <property type="entry name" value="PKS_NRPS_Biosynth_Enz"/>
</dbReference>
<feature type="active site" description="Proton acceptor; for dehydratase activity" evidence="5">
    <location>
        <position position="1331"/>
    </location>
</feature>
<dbReference type="Pfam" id="PF16073">
    <property type="entry name" value="SAT"/>
    <property type="match status" value="1"/>
</dbReference>
<dbReference type="InterPro" id="IPR016035">
    <property type="entry name" value="Acyl_Trfase/lysoPLipase"/>
</dbReference>
<dbReference type="InterPro" id="IPR020841">
    <property type="entry name" value="PKS_Beta-ketoAc_synthase_dom"/>
</dbReference>
<evidence type="ECO:0000256" key="2">
    <source>
        <dbReference type="ARBA" id="ARBA00022553"/>
    </source>
</evidence>
<organism evidence="10 11">
    <name type="scientific">Bombardia bombarda</name>
    <dbReference type="NCBI Taxonomy" id="252184"/>
    <lineage>
        <taxon>Eukaryota</taxon>
        <taxon>Fungi</taxon>
        <taxon>Dikarya</taxon>
        <taxon>Ascomycota</taxon>
        <taxon>Pezizomycotina</taxon>
        <taxon>Sordariomycetes</taxon>
        <taxon>Sordariomycetidae</taxon>
        <taxon>Sordariales</taxon>
        <taxon>Lasiosphaeriaceae</taxon>
        <taxon>Bombardia</taxon>
    </lineage>
</organism>
<evidence type="ECO:0000256" key="3">
    <source>
        <dbReference type="ARBA" id="ARBA00022679"/>
    </source>
</evidence>
<dbReference type="Pfam" id="PF14765">
    <property type="entry name" value="PS-DH"/>
    <property type="match status" value="1"/>
</dbReference>
<dbReference type="InterPro" id="IPR014031">
    <property type="entry name" value="Ketoacyl_synth_C"/>
</dbReference>
<keyword evidence="11" id="KW-1185">Reference proteome</keyword>